<keyword evidence="1" id="KW-0863">Zinc-finger</keyword>
<feature type="region of interest" description="Disordered" evidence="2">
    <location>
        <begin position="206"/>
        <end position="267"/>
    </location>
</feature>
<dbReference type="PROSITE" id="PS00028">
    <property type="entry name" value="ZINC_FINGER_C2H2_1"/>
    <property type="match status" value="1"/>
</dbReference>
<gene>
    <name evidence="4" type="ORF">EJB05_17622</name>
</gene>
<dbReference type="Gramene" id="TVU35720">
    <property type="protein sequence ID" value="TVU35720"/>
    <property type="gene ID" value="EJB05_17622"/>
</dbReference>
<dbReference type="GO" id="GO:0008270">
    <property type="term" value="F:zinc ion binding"/>
    <property type="evidence" value="ECO:0007669"/>
    <property type="project" value="UniProtKB-KW"/>
</dbReference>
<evidence type="ECO:0000313" key="5">
    <source>
        <dbReference type="Proteomes" id="UP000324897"/>
    </source>
</evidence>
<proteinExistence type="predicted"/>
<dbReference type="PROSITE" id="PS50157">
    <property type="entry name" value="ZINC_FINGER_C2H2_2"/>
    <property type="match status" value="1"/>
</dbReference>
<comment type="caution">
    <text evidence="4">The sequence shown here is derived from an EMBL/GenBank/DDBJ whole genome shotgun (WGS) entry which is preliminary data.</text>
</comment>
<feature type="domain" description="C2H2-type" evidence="3">
    <location>
        <begin position="57"/>
        <end position="84"/>
    </location>
</feature>
<reference evidence="4 5" key="1">
    <citation type="journal article" date="2019" name="Sci. Rep.">
        <title>A high-quality genome of Eragrostis curvula grass provides insights into Poaceae evolution and supports new strategies to enhance forage quality.</title>
        <authorList>
            <person name="Carballo J."/>
            <person name="Santos B.A.C.M."/>
            <person name="Zappacosta D."/>
            <person name="Garbus I."/>
            <person name="Selva J.P."/>
            <person name="Gallo C.A."/>
            <person name="Diaz A."/>
            <person name="Albertini E."/>
            <person name="Caccamo M."/>
            <person name="Echenique V."/>
        </authorList>
    </citation>
    <scope>NUCLEOTIDE SEQUENCE [LARGE SCALE GENOMIC DNA]</scope>
    <source>
        <strain evidence="5">cv. Victoria</strain>
        <tissue evidence="4">Leaf</tissue>
    </source>
</reference>
<accession>A0A5J9VKY0</accession>
<dbReference type="Proteomes" id="UP000324897">
    <property type="component" value="Unassembled WGS sequence"/>
</dbReference>
<evidence type="ECO:0000256" key="1">
    <source>
        <dbReference type="PROSITE-ProRule" id="PRU00042"/>
    </source>
</evidence>
<feature type="region of interest" description="Disordered" evidence="2">
    <location>
        <begin position="1"/>
        <end position="36"/>
    </location>
</feature>
<dbReference type="InterPro" id="IPR013087">
    <property type="entry name" value="Znf_C2H2_type"/>
</dbReference>
<feature type="non-terminal residue" evidence="4">
    <location>
        <position position="1"/>
    </location>
</feature>
<evidence type="ECO:0000256" key="2">
    <source>
        <dbReference type="SAM" id="MobiDB-lite"/>
    </source>
</evidence>
<keyword evidence="5" id="KW-1185">Reference proteome</keyword>
<organism evidence="4 5">
    <name type="scientific">Eragrostis curvula</name>
    <name type="common">weeping love grass</name>
    <dbReference type="NCBI Taxonomy" id="38414"/>
    <lineage>
        <taxon>Eukaryota</taxon>
        <taxon>Viridiplantae</taxon>
        <taxon>Streptophyta</taxon>
        <taxon>Embryophyta</taxon>
        <taxon>Tracheophyta</taxon>
        <taxon>Spermatophyta</taxon>
        <taxon>Magnoliopsida</taxon>
        <taxon>Liliopsida</taxon>
        <taxon>Poales</taxon>
        <taxon>Poaceae</taxon>
        <taxon>PACMAD clade</taxon>
        <taxon>Chloridoideae</taxon>
        <taxon>Eragrostideae</taxon>
        <taxon>Eragrostidinae</taxon>
        <taxon>Eragrostis</taxon>
    </lineage>
</organism>
<name>A0A5J9VKY0_9POAL</name>
<evidence type="ECO:0000313" key="4">
    <source>
        <dbReference type="EMBL" id="TVU35720.1"/>
    </source>
</evidence>
<keyword evidence="1" id="KW-0479">Metal-binding</keyword>
<keyword evidence="1" id="KW-0862">Zinc</keyword>
<protein>
    <recommendedName>
        <fullName evidence="3">C2H2-type domain-containing protein</fullName>
    </recommendedName>
</protein>
<dbReference type="AlphaFoldDB" id="A0A5J9VKY0"/>
<dbReference type="EMBL" id="RWGY01000009">
    <property type="protein sequence ID" value="TVU35720.1"/>
    <property type="molecule type" value="Genomic_DNA"/>
</dbReference>
<evidence type="ECO:0000259" key="3">
    <source>
        <dbReference type="PROSITE" id="PS50157"/>
    </source>
</evidence>
<dbReference type="Gene3D" id="3.30.160.60">
    <property type="entry name" value="Classic Zinc Finger"/>
    <property type="match status" value="1"/>
</dbReference>
<sequence length="284" mass="31423">MEEYYNHYSSESDDEATSRARSYSVPTKNGGDAGSSSVTANGNGYASSSSAVAAPVLACRICGKEFTSTKAVCGHMKVHALESQWRQEQGNMKTKEKEVKRFAAVERGWGFTGKRGFPRSRCRAVPLNALLNAEPESSTAIVAAEPKLVLCLPCARRHQQKPIFPARTAARSRYTMMPWPLWWHQEPIHPPKLSSTNNKLRHCLRRTKPYPSTSSAPRHRPQERRTRTGTRAASAARGSRRTRRSAAKLPATRTGGSRPRERTYRPTCHAAAAPISRTCAGYAL</sequence>